<evidence type="ECO:0000313" key="3">
    <source>
        <dbReference type="EMBL" id="RVU37692.1"/>
    </source>
</evidence>
<name>A0A437QT69_9GAMM</name>
<dbReference type="OrthoDB" id="505233at2"/>
<dbReference type="InterPro" id="IPR010126">
    <property type="entry name" value="Esterase_phb"/>
</dbReference>
<keyword evidence="4" id="KW-1185">Reference proteome</keyword>
<keyword evidence="1" id="KW-0732">Signal</keyword>
<comment type="caution">
    <text evidence="3">The sequence shown here is derived from an EMBL/GenBank/DDBJ whole genome shotgun (WGS) entry which is preliminary data.</text>
</comment>
<dbReference type="GO" id="GO:0016787">
    <property type="term" value="F:hydrolase activity"/>
    <property type="evidence" value="ECO:0007669"/>
    <property type="project" value="UniProtKB-KW"/>
</dbReference>
<dbReference type="EMBL" id="SACS01000008">
    <property type="protein sequence ID" value="RVU37692.1"/>
    <property type="molecule type" value="Genomic_DNA"/>
</dbReference>
<accession>A0A437QT69</accession>
<dbReference type="PANTHER" id="PTHR42972">
    <property type="entry name" value="TOL-PAL SYSTEM PROTEIN TOLB"/>
    <property type="match status" value="1"/>
</dbReference>
<evidence type="ECO:0000256" key="2">
    <source>
        <dbReference type="ARBA" id="ARBA00022801"/>
    </source>
</evidence>
<keyword evidence="2" id="KW-0378">Hydrolase</keyword>
<dbReference type="SUPFAM" id="SSF53474">
    <property type="entry name" value="alpha/beta-Hydrolases"/>
    <property type="match status" value="1"/>
</dbReference>
<dbReference type="RefSeq" id="WP_127698846.1">
    <property type="nucleotide sequence ID" value="NZ_SACS01000008.1"/>
</dbReference>
<dbReference type="PANTHER" id="PTHR42972:SF8">
    <property type="entry name" value="POLYHYDROXYBUTYRATE DEPOLYMERASE"/>
    <property type="match status" value="1"/>
</dbReference>
<dbReference type="Pfam" id="PF10503">
    <property type="entry name" value="Esterase_PHB"/>
    <property type="match status" value="1"/>
</dbReference>
<dbReference type="GO" id="GO:0005576">
    <property type="term" value="C:extracellular region"/>
    <property type="evidence" value="ECO:0007669"/>
    <property type="project" value="InterPro"/>
</dbReference>
<protein>
    <submittedName>
        <fullName evidence="3">Polyhydroxybutyrate depolymerase</fullName>
    </submittedName>
</protein>
<sequence>MDHLSSGVAAALYAVTLSVTPAASATDLPKLKLAPEITVSGLSSGGYMAAQFHLAYSSQVQGAAIIAAGPVYCAANSLTVAFAHCLNKADSKPDLVGATRYLQAQQQAGAIDDVNNLKDDKVWLFHGTKDATVAAVVSDALTAQYQTLLDAGNIKYINDQNVAHHFPTDGNKGSDCLVSEAPFLGNCQYDAAGLLLGYLLPPLKPKAASASGELLQINQHHLAAVAKGQLAETGYLYVPKSCSEGQQCRLHVSFHGCKQYAGAVGDAYARGTGLNEYADTNQLVVLYPQTDKSAMAPFNPNGCWDWWGYSGEHYATKQGPQMAAVKQLIDALSR</sequence>
<dbReference type="Proteomes" id="UP000283077">
    <property type="component" value="Unassembled WGS sequence"/>
</dbReference>
<evidence type="ECO:0000313" key="4">
    <source>
        <dbReference type="Proteomes" id="UP000283077"/>
    </source>
</evidence>
<dbReference type="AlphaFoldDB" id="A0A437QT69"/>
<gene>
    <name evidence="3" type="ORF">EOE67_09470</name>
</gene>
<reference evidence="3 4" key="1">
    <citation type="submission" date="2019-01" db="EMBL/GenBank/DDBJ databases">
        <authorList>
            <person name="Chen W.-M."/>
        </authorList>
    </citation>
    <scope>NUCLEOTIDE SEQUENCE [LARGE SCALE GENOMIC DNA]</scope>
    <source>
        <strain evidence="3 4">KYPC3</strain>
    </source>
</reference>
<dbReference type="InterPro" id="IPR029058">
    <property type="entry name" value="AB_hydrolase_fold"/>
</dbReference>
<evidence type="ECO:0000256" key="1">
    <source>
        <dbReference type="ARBA" id="ARBA00022729"/>
    </source>
</evidence>
<dbReference type="Gene3D" id="3.40.50.1820">
    <property type="entry name" value="alpha/beta hydrolase"/>
    <property type="match status" value="2"/>
</dbReference>
<organism evidence="3 4">
    <name type="scientific">Rheinheimera riviphila</name>
    <dbReference type="NCBI Taxonomy" id="1834037"/>
    <lineage>
        <taxon>Bacteria</taxon>
        <taxon>Pseudomonadati</taxon>
        <taxon>Pseudomonadota</taxon>
        <taxon>Gammaproteobacteria</taxon>
        <taxon>Chromatiales</taxon>
        <taxon>Chromatiaceae</taxon>
        <taxon>Rheinheimera</taxon>
    </lineage>
</organism>
<proteinExistence type="predicted"/>